<sequence length="103" mass="11727">MDQIQSKSIDFYMLKAYHCDVCKKSVSHKSAFILERSHITAASVLNHSLKKSLLTTHSHIHTGETPYHCDKSFSVSSALISHNVLTEGFYLFYTKDIKSKCFN</sequence>
<dbReference type="EMBL" id="OX597834">
    <property type="protein sequence ID" value="CAI9738598.1"/>
    <property type="molecule type" value="Genomic_DNA"/>
</dbReference>
<dbReference type="InterPro" id="IPR036236">
    <property type="entry name" value="Znf_C2H2_sf"/>
</dbReference>
<dbReference type="AlphaFoldDB" id="A0AA36BQV9"/>
<proteinExistence type="predicted"/>
<reference evidence="1" key="1">
    <citation type="submission" date="2023-08" db="EMBL/GenBank/DDBJ databases">
        <authorList>
            <person name="Alioto T."/>
            <person name="Alioto T."/>
            <person name="Gomez Garrido J."/>
        </authorList>
    </citation>
    <scope>NUCLEOTIDE SEQUENCE</scope>
</reference>
<name>A0AA36BQV9_OCTVU</name>
<keyword evidence="2" id="KW-1185">Reference proteome</keyword>
<organism evidence="1 2">
    <name type="scientific">Octopus vulgaris</name>
    <name type="common">Common octopus</name>
    <dbReference type="NCBI Taxonomy" id="6645"/>
    <lineage>
        <taxon>Eukaryota</taxon>
        <taxon>Metazoa</taxon>
        <taxon>Spiralia</taxon>
        <taxon>Lophotrochozoa</taxon>
        <taxon>Mollusca</taxon>
        <taxon>Cephalopoda</taxon>
        <taxon>Coleoidea</taxon>
        <taxon>Octopodiformes</taxon>
        <taxon>Octopoda</taxon>
        <taxon>Incirrata</taxon>
        <taxon>Octopodidae</taxon>
        <taxon>Octopus</taxon>
    </lineage>
</organism>
<accession>A0AA36BQV9</accession>
<evidence type="ECO:0000313" key="2">
    <source>
        <dbReference type="Proteomes" id="UP001162480"/>
    </source>
</evidence>
<gene>
    <name evidence="1" type="ORF">OCTVUL_1B006526</name>
</gene>
<dbReference type="Proteomes" id="UP001162480">
    <property type="component" value="Chromosome 21"/>
</dbReference>
<dbReference type="SUPFAM" id="SSF57667">
    <property type="entry name" value="beta-beta-alpha zinc fingers"/>
    <property type="match status" value="1"/>
</dbReference>
<protein>
    <submittedName>
        <fullName evidence="1">---NA</fullName>
    </submittedName>
</protein>
<evidence type="ECO:0000313" key="1">
    <source>
        <dbReference type="EMBL" id="CAI9738598.1"/>
    </source>
</evidence>
<dbReference type="Gene3D" id="3.30.160.60">
    <property type="entry name" value="Classic Zinc Finger"/>
    <property type="match status" value="1"/>
</dbReference>